<dbReference type="Gene3D" id="6.10.250.660">
    <property type="match status" value="1"/>
</dbReference>
<sequence length="186" mass="20836">MTDSSTTLPFPLATGREKGYQRDAVDAFLARARAAFEQQGDDELDAEQVRSAAFPLVRGGYRISAVDAALARVEDAFAARERERAVKAEGADAWVERTRREAQVVLDRLQRPEGERFARVGLLRYGYARSEVDLVADRIVAYLTQGAPLTVEQIRQTAFRMTRDGYREEQVDAVLDAVIEIMLAVR</sequence>
<accession>A0A9W6H016</accession>
<organism evidence="1 2">
    <name type="scientific">Microbacterium barkeri</name>
    <dbReference type="NCBI Taxonomy" id="33917"/>
    <lineage>
        <taxon>Bacteria</taxon>
        <taxon>Bacillati</taxon>
        <taxon>Actinomycetota</taxon>
        <taxon>Actinomycetes</taxon>
        <taxon>Micrococcales</taxon>
        <taxon>Microbacteriaceae</taxon>
        <taxon>Microbacterium</taxon>
    </lineage>
</organism>
<evidence type="ECO:0008006" key="3">
    <source>
        <dbReference type="Google" id="ProtNLM"/>
    </source>
</evidence>
<dbReference type="EMBL" id="BSEJ01000001">
    <property type="protein sequence ID" value="GLJ60016.1"/>
    <property type="molecule type" value="Genomic_DNA"/>
</dbReference>
<gene>
    <name evidence="1" type="ORF">GCM10017576_01450</name>
</gene>
<protein>
    <recommendedName>
        <fullName evidence="3">DivIVA domain-containing protein</fullName>
    </recommendedName>
</protein>
<proteinExistence type="predicted"/>
<dbReference type="AlphaFoldDB" id="A0A9W6H016"/>
<comment type="caution">
    <text evidence="1">The sequence shown here is derived from an EMBL/GenBank/DDBJ whole genome shotgun (WGS) entry which is preliminary data.</text>
</comment>
<dbReference type="NCBIfam" id="TIGR03544">
    <property type="entry name" value="DivI1A_domain"/>
    <property type="match status" value="2"/>
</dbReference>
<dbReference type="InterPro" id="IPR019933">
    <property type="entry name" value="DivIVA_domain"/>
</dbReference>
<dbReference type="RefSeq" id="WP_271171749.1">
    <property type="nucleotide sequence ID" value="NZ_BSEJ01000001.1"/>
</dbReference>
<dbReference type="Proteomes" id="UP001142462">
    <property type="component" value="Unassembled WGS sequence"/>
</dbReference>
<name>A0A9W6H016_9MICO</name>
<dbReference type="NCBIfam" id="TIGR03543">
    <property type="entry name" value="divI1A_rptt_fam"/>
    <property type="match status" value="1"/>
</dbReference>
<reference evidence="1" key="1">
    <citation type="journal article" date="2014" name="Int. J. Syst. Evol. Microbiol.">
        <title>Complete genome sequence of Corynebacterium casei LMG S-19264T (=DSM 44701T), isolated from a smear-ripened cheese.</title>
        <authorList>
            <consortium name="US DOE Joint Genome Institute (JGI-PGF)"/>
            <person name="Walter F."/>
            <person name="Albersmeier A."/>
            <person name="Kalinowski J."/>
            <person name="Ruckert C."/>
        </authorList>
    </citation>
    <scope>NUCLEOTIDE SEQUENCE</scope>
    <source>
        <strain evidence="1">VKM Ac-1020</strain>
    </source>
</reference>
<evidence type="ECO:0000313" key="1">
    <source>
        <dbReference type="EMBL" id="GLJ60016.1"/>
    </source>
</evidence>
<reference evidence="1" key="2">
    <citation type="submission" date="2023-01" db="EMBL/GenBank/DDBJ databases">
        <authorList>
            <person name="Sun Q."/>
            <person name="Evtushenko L."/>
        </authorList>
    </citation>
    <scope>NUCLEOTIDE SEQUENCE</scope>
    <source>
        <strain evidence="1">VKM Ac-1020</strain>
    </source>
</reference>
<dbReference type="InterPro" id="IPR019932">
    <property type="entry name" value="CHP03543"/>
</dbReference>
<keyword evidence="2" id="KW-1185">Reference proteome</keyword>
<evidence type="ECO:0000313" key="2">
    <source>
        <dbReference type="Proteomes" id="UP001142462"/>
    </source>
</evidence>